<organism evidence="1 2">
    <name type="scientific">Cetraspora pellucida</name>
    <dbReference type="NCBI Taxonomy" id="1433469"/>
    <lineage>
        <taxon>Eukaryota</taxon>
        <taxon>Fungi</taxon>
        <taxon>Fungi incertae sedis</taxon>
        <taxon>Mucoromycota</taxon>
        <taxon>Glomeromycotina</taxon>
        <taxon>Glomeromycetes</taxon>
        <taxon>Diversisporales</taxon>
        <taxon>Gigasporaceae</taxon>
        <taxon>Cetraspora</taxon>
    </lineage>
</organism>
<dbReference type="EMBL" id="CAJVPW010004881">
    <property type="protein sequence ID" value="CAG8546449.1"/>
    <property type="molecule type" value="Genomic_DNA"/>
</dbReference>
<reference evidence="1" key="1">
    <citation type="submission" date="2021-06" db="EMBL/GenBank/DDBJ databases">
        <authorList>
            <person name="Kallberg Y."/>
            <person name="Tangrot J."/>
            <person name="Rosling A."/>
        </authorList>
    </citation>
    <scope>NUCLEOTIDE SEQUENCE</scope>
    <source>
        <strain evidence="1">28 12/20/2015</strain>
    </source>
</reference>
<keyword evidence="2" id="KW-1185">Reference proteome</keyword>
<accession>A0ACA9LRF5</accession>
<gene>
    <name evidence="1" type="ORF">SPELUC_LOCUS5022</name>
</gene>
<proteinExistence type="predicted"/>
<comment type="caution">
    <text evidence="1">The sequence shown here is derived from an EMBL/GenBank/DDBJ whole genome shotgun (WGS) entry which is preliminary data.</text>
</comment>
<evidence type="ECO:0000313" key="1">
    <source>
        <dbReference type="EMBL" id="CAG8546449.1"/>
    </source>
</evidence>
<evidence type="ECO:0000313" key="2">
    <source>
        <dbReference type="Proteomes" id="UP000789366"/>
    </source>
</evidence>
<sequence length="211" mass="24309">MPPATSLNNMQNLNIYNDSIQYCDIPKMLNYTFNFASTLINPSALVSNLSDNKLKANNLENNIFGLDDLEEVKEQEPLLFVASNTLENADLLELDFDLEKDKLELELDLQEFDLEERISKVDKQEFELEAQEFELGEENNDSKSVISIQMPLLLLSRTYTETARHVYFPLLPLKGYNGIIYDPNKLLMQSHTSYFQDIKALENKSKSEDII</sequence>
<protein>
    <submittedName>
        <fullName evidence="1">11856_t:CDS:1</fullName>
    </submittedName>
</protein>
<name>A0ACA9LRF5_9GLOM</name>
<dbReference type="Proteomes" id="UP000789366">
    <property type="component" value="Unassembled WGS sequence"/>
</dbReference>